<dbReference type="Proteomes" id="UP000305792">
    <property type="component" value="Unassembled WGS sequence"/>
</dbReference>
<dbReference type="InterPro" id="IPR039365">
    <property type="entry name" value="IS701-like"/>
</dbReference>
<dbReference type="AlphaFoldDB" id="A0A4S8P8G2"/>
<dbReference type="PANTHER" id="PTHR33627:SF1">
    <property type="entry name" value="TRANSPOSASE"/>
    <property type="match status" value="1"/>
</dbReference>
<evidence type="ECO:0000313" key="2">
    <source>
        <dbReference type="EMBL" id="THV26508.1"/>
    </source>
</evidence>
<dbReference type="Pfam" id="PF13546">
    <property type="entry name" value="DDE_5"/>
    <property type="match status" value="1"/>
</dbReference>
<accession>A0A4S8P8G2</accession>
<comment type="caution">
    <text evidence="2">The sequence shown here is derived from an EMBL/GenBank/DDBJ whole genome shotgun (WGS) entry which is preliminary data.</text>
</comment>
<evidence type="ECO:0000313" key="3">
    <source>
        <dbReference type="Proteomes" id="UP000305792"/>
    </source>
</evidence>
<dbReference type="InterPro" id="IPR038721">
    <property type="entry name" value="IS701-like_DDE_dom"/>
</dbReference>
<dbReference type="EMBL" id="STGX01000014">
    <property type="protein sequence ID" value="THV26508.1"/>
    <property type="molecule type" value="Genomic_DNA"/>
</dbReference>
<gene>
    <name evidence="2" type="ORF">E9998_18295</name>
</gene>
<name>A0A4S8P8G2_9ACTN</name>
<keyword evidence="3" id="KW-1185">Reference proteome</keyword>
<proteinExistence type="predicted"/>
<evidence type="ECO:0000259" key="1">
    <source>
        <dbReference type="Pfam" id="PF13546"/>
    </source>
</evidence>
<dbReference type="PANTHER" id="PTHR33627">
    <property type="entry name" value="TRANSPOSASE"/>
    <property type="match status" value="1"/>
</dbReference>
<dbReference type="NCBIfam" id="NF033540">
    <property type="entry name" value="transpos_IS701"/>
    <property type="match status" value="1"/>
</dbReference>
<organism evidence="2 3">
    <name type="scientific">Glycomyces paridis</name>
    <dbReference type="NCBI Taxonomy" id="2126555"/>
    <lineage>
        <taxon>Bacteria</taxon>
        <taxon>Bacillati</taxon>
        <taxon>Actinomycetota</taxon>
        <taxon>Actinomycetes</taxon>
        <taxon>Glycomycetales</taxon>
        <taxon>Glycomycetaceae</taxon>
        <taxon>Glycomyces</taxon>
    </lineage>
</organism>
<feature type="domain" description="Transposase IS701-like DDE" evidence="1">
    <location>
        <begin position="71"/>
        <end position="283"/>
    </location>
</feature>
<protein>
    <submittedName>
        <fullName evidence="2">IS701 family transposase</fullName>
    </submittedName>
</protein>
<sequence>MDRTGGSIACNQDHRAAAVAAPTPRFPFGTGSTIVFRDFLSLQLMVKDVAPQEITEWRSRLDEVFSTVGELFGRVELRRRARSYLVSLLAPVERKSGWQLAQAAGDSTPVGVQHFLSRAVWSADLLRDALRAYAAAHLADPAGALVIDEAGFVKRGPASVGVQRQYSRTADRVENCQVGVFLAYVGERGAALIDRELHLPASWTDDPVRCEAAGVPPARAAEGALAKPRLAEAMIARAVSAGVEAGWVAADATYGRDSAFLTFLSARRLPYVVEVPLTQMLQELEEDGRVDVLASRAPDSAWHRMATRPGACGAREYDWAWATLPADSGLPPGFVRTLLVRRSPQRTGELVYYLCFHADSVQREEIVRTADARRAMAACLRAANAECGLDHYQVRRWEGWYRHVTLAMLAHAFLVVNAVAAAGDAEVCGGVPAVKRAIRWR</sequence>
<reference evidence="2 3" key="1">
    <citation type="journal article" date="2018" name="Int. J. Syst. Evol. Microbiol.">
        <title>Glycomyces paridis sp. nov., isolated from the medicinal plant Paris polyphylla.</title>
        <authorList>
            <person name="Fang X.M."/>
            <person name="Bai J.L."/>
            <person name="Su J."/>
            <person name="Zhao L.L."/>
            <person name="Liu H.Y."/>
            <person name="Ma B.P."/>
            <person name="Zhang Y.Q."/>
            <person name="Yu L.Y."/>
        </authorList>
    </citation>
    <scope>NUCLEOTIDE SEQUENCE [LARGE SCALE GENOMIC DNA]</scope>
    <source>
        <strain evidence="2 3">CPCC 204357</strain>
    </source>
</reference>